<name>A0A9Q1FCW3_SYNKA</name>
<feature type="region of interest" description="Disordered" evidence="1">
    <location>
        <begin position="1"/>
        <end position="24"/>
    </location>
</feature>
<comment type="caution">
    <text evidence="2">The sequence shown here is derived from an EMBL/GenBank/DDBJ whole genome shotgun (WGS) entry which is preliminary data.</text>
</comment>
<accession>A0A9Q1FCW3</accession>
<sequence>MFTAHVWKSHGPGLKPRSRGPSRAWGLRLESPAQQGGPIGALKKEGNKKWAPVRIDAHSFNRRLAAPETRCTPPLGLASAVNRVQLRNTAPSRSKPQEIIARALMRAGSMAAENRGGARQRLTMTDGESPFERLSPSLARTISGFQPVPNGPRKQEKARVLASRHRVAHGPHIRLAQLTPVPIALAPEQWLLLHLAEGLSVSMAEAALISHLLANEAIPAFYIMLNS</sequence>
<reference evidence="2" key="1">
    <citation type="journal article" date="2023" name="Science">
        <title>Genome structures resolve the early diversification of teleost fishes.</title>
        <authorList>
            <person name="Parey E."/>
            <person name="Louis A."/>
            <person name="Montfort J."/>
            <person name="Bouchez O."/>
            <person name="Roques C."/>
            <person name="Iampietro C."/>
            <person name="Lluch J."/>
            <person name="Castinel A."/>
            <person name="Donnadieu C."/>
            <person name="Desvignes T."/>
            <person name="Floi Bucao C."/>
            <person name="Jouanno E."/>
            <person name="Wen M."/>
            <person name="Mejri S."/>
            <person name="Dirks R."/>
            <person name="Jansen H."/>
            <person name="Henkel C."/>
            <person name="Chen W.J."/>
            <person name="Zahm M."/>
            <person name="Cabau C."/>
            <person name="Klopp C."/>
            <person name="Thompson A.W."/>
            <person name="Robinson-Rechavi M."/>
            <person name="Braasch I."/>
            <person name="Lecointre G."/>
            <person name="Bobe J."/>
            <person name="Postlethwait J.H."/>
            <person name="Berthelot C."/>
            <person name="Roest Crollius H."/>
            <person name="Guiguen Y."/>
        </authorList>
    </citation>
    <scope>NUCLEOTIDE SEQUENCE</scope>
    <source>
        <strain evidence="2">WJC10195</strain>
    </source>
</reference>
<protein>
    <submittedName>
        <fullName evidence="2">Uncharacterized protein</fullName>
    </submittedName>
</protein>
<evidence type="ECO:0000256" key="1">
    <source>
        <dbReference type="SAM" id="MobiDB-lite"/>
    </source>
</evidence>
<evidence type="ECO:0000313" key="3">
    <source>
        <dbReference type="Proteomes" id="UP001152622"/>
    </source>
</evidence>
<dbReference type="EMBL" id="JAINUF010000006">
    <property type="protein sequence ID" value="KAJ8355693.1"/>
    <property type="molecule type" value="Genomic_DNA"/>
</dbReference>
<evidence type="ECO:0000313" key="2">
    <source>
        <dbReference type="EMBL" id="KAJ8355693.1"/>
    </source>
</evidence>
<organism evidence="2 3">
    <name type="scientific">Synaphobranchus kaupii</name>
    <name type="common">Kaup's arrowtooth eel</name>
    <dbReference type="NCBI Taxonomy" id="118154"/>
    <lineage>
        <taxon>Eukaryota</taxon>
        <taxon>Metazoa</taxon>
        <taxon>Chordata</taxon>
        <taxon>Craniata</taxon>
        <taxon>Vertebrata</taxon>
        <taxon>Euteleostomi</taxon>
        <taxon>Actinopterygii</taxon>
        <taxon>Neopterygii</taxon>
        <taxon>Teleostei</taxon>
        <taxon>Anguilliformes</taxon>
        <taxon>Synaphobranchidae</taxon>
        <taxon>Synaphobranchus</taxon>
    </lineage>
</organism>
<gene>
    <name evidence="2" type="ORF">SKAU_G00184870</name>
</gene>
<dbReference type="Proteomes" id="UP001152622">
    <property type="component" value="Chromosome 6"/>
</dbReference>
<dbReference type="AlphaFoldDB" id="A0A9Q1FCW3"/>
<proteinExistence type="predicted"/>
<keyword evidence="3" id="KW-1185">Reference proteome</keyword>